<accession>A0ABQ1F1H6</accession>
<protein>
    <recommendedName>
        <fullName evidence="4">DUF1453 family protein</fullName>
    </recommendedName>
</protein>
<dbReference type="EMBL" id="BMHE01000032">
    <property type="protein sequence ID" value="GFZ96870.1"/>
    <property type="molecule type" value="Genomic_DNA"/>
</dbReference>
<keyword evidence="1" id="KW-0472">Membrane</keyword>
<sequence length="173" mass="18697">MTTSIWISIIATFAVIVLSTFGRKSFNGIRLLIPVGILGYFGATYLKDVPTGGNNGWLLAASTLFGALIGAVLIGLASVERDDKGKTYVTTGIASVAVMAIVFILRILLVEWVTHHLEKAYLYSVEHHFDLNLIAPAFVLMAIAMVVVRIGGVVVKVKRVKIGAELQDQRVLS</sequence>
<comment type="caution">
    <text evidence="2">The sequence shown here is derived from an EMBL/GenBank/DDBJ whole genome shotgun (WGS) entry which is preliminary data.</text>
</comment>
<feature type="transmembrane region" description="Helical" evidence="1">
    <location>
        <begin position="29"/>
        <end position="46"/>
    </location>
</feature>
<keyword evidence="3" id="KW-1185">Reference proteome</keyword>
<feature type="transmembrane region" description="Helical" evidence="1">
    <location>
        <begin position="133"/>
        <end position="155"/>
    </location>
</feature>
<reference evidence="3" key="1">
    <citation type="journal article" date="2019" name="Int. J. Syst. Evol. Microbiol.">
        <title>The Global Catalogue of Microorganisms (GCM) 10K type strain sequencing project: providing services to taxonomists for standard genome sequencing and annotation.</title>
        <authorList>
            <consortium name="The Broad Institute Genomics Platform"/>
            <consortium name="The Broad Institute Genome Sequencing Center for Infectious Disease"/>
            <person name="Wu L."/>
            <person name="Ma J."/>
        </authorList>
    </citation>
    <scope>NUCLEOTIDE SEQUENCE [LARGE SCALE GENOMIC DNA]</scope>
    <source>
        <strain evidence="3">CGMCC 1.15043</strain>
    </source>
</reference>
<evidence type="ECO:0000313" key="2">
    <source>
        <dbReference type="EMBL" id="GFZ96870.1"/>
    </source>
</evidence>
<evidence type="ECO:0008006" key="4">
    <source>
        <dbReference type="Google" id="ProtNLM"/>
    </source>
</evidence>
<evidence type="ECO:0000256" key="1">
    <source>
        <dbReference type="SAM" id="Phobius"/>
    </source>
</evidence>
<keyword evidence="1" id="KW-0812">Transmembrane</keyword>
<name>A0ABQ1F1H6_9BACL</name>
<gene>
    <name evidence="2" type="ORF">GCM10008018_49080</name>
</gene>
<proteinExistence type="predicted"/>
<dbReference type="Proteomes" id="UP000615455">
    <property type="component" value="Unassembled WGS sequence"/>
</dbReference>
<dbReference type="RefSeq" id="WP_189016110.1">
    <property type="nucleotide sequence ID" value="NZ_BMHE01000032.1"/>
</dbReference>
<feature type="transmembrane region" description="Helical" evidence="1">
    <location>
        <begin position="91"/>
        <end position="113"/>
    </location>
</feature>
<organism evidence="2 3">
    <name type="scientific">Paenibacillus marchantiophytorum</name>
    <dbReference type="NCBI Taxonomy" id="1619310"/>
    <lineage>
        <taxon>Bacteria</taxon>
        <taxon>Bacillati</taxon>
        <taxon>Bacillota</taxon>
        <taxon>Bacilli</taxon>
        <taxon>Bacillales</taxon>
        <taxon>Paenibacillaceae</taxon>
        <taxon>Paenibacillus</taxon>
    </lineage>
</organism>
<feature type="transmembrane region" description="Helical" evidence="1">
    <location>
        <begin position="6"/>
        <end position="22"/>
    </location>
</feature>
<keyword evidence="1" id="KW-1133">Transmembrane helix</keyword>
<dbReference type="InterPro" id="IPR058247">
    <property type="entry name" value="DUF1453"/>
</dbReference>
<dbReference type="Pfam" id="PF07301">
    <property type="entry name" value="DUF1453"/>
    <property type="match status" value="1"/>
</dbReference>
<feature type="transmembrane region" description="Helical" evidence="1">
    <location>
        <begin position="58"/>
        <end position="79"/>
    </location>
</feature>
<evidence type="ECO:0000313" key="3">
    <source>
        <dbReference type="Proteomes" id="UP000615455"/>
    </source>
</evidence>